<dbReference type="Proteomes" id="UP000634529">
    <property type="component" value="Unassembled WGS sequence"/>
</dbReference>
<accession>A0ABR9ATN4</accession>
<evidence type="ECO:0000313" key="3">
    <source>
        <dbReference type="Proteomes" id="UP000634529"/>
    </source>
</evidence>
<comment type="caution">
    <text evidence="2">The sequence shown here is derived from an EMBL/GenBank/DDBJ whole genome shotgun (WGS) entry which is preliminary data.</text>
</comment>
<protein>
    <submittedName>
        <fullName evidence="2">DNA ligase</fullName>
    </submittedName>
</protein>
<feature type="region of interest" description="Disordered" evidence="1">
    <location>
        <begin position="420"/>
        <end position="451"/>
    </location>
</feature>
<reference evidence="2 3" key="1">
    <citation type="submission" date="2020-09" db="EMBL/GenBank/DDBJ databases">
        <title>Paenibacillus sp. CAU 1523 isolated from sand of Haeundae Beach.</title>
        <authorList>
            <person name="Kim W."/>
        </authorList>
    </citation>
    <scope>NUCLEOTIDE SEQUENCE [LARGE SCALE GENOMIC DNA]</scope>
    <source>
        <strain evidence="2 3">CAU 1523</strain>
    </source>
</reference>
<proteinExistence type="predicted"/>
<evidence type="ECO:0000313" key="2">
    <source>
        <dbReference type="EMBL" id="MBD8497044.1"/>
    </source>
</evidence>
<feature type="region of interest" description="Disordered" evidence="1">
    <location>
        <begin position="321"/>
        <end position="387"/>
    </location>
</feature>
<dbReference type="EMBL" id="JACYTN010000001">
    <property type="protein sequence ID" value="MBD8497044.1"/>
    <property type="molecule type" value="Genomic_DNA"/>
</dbReference>
<feature type="region of interest" description="Disordered" evidence="1">
    <location>
        <begin position="227"/>
        <end position="297"/>
    </location>
</feature>
<dbReference type="GO" id="GO:0016874">
    <property type="term" value="F:ligase activity"/>
    <property type="evidence" value="ECO:0007669"/>
    <property type="project" value="UniProtKB-KW"/>
</dbReference>
<dbReference type="RefSeq" id="WP_192023499.1">
    <property type="nucleotide sequence ID" value="NZ_JACYTN010000001.1"/>
</dbReference>
<sequence>MNISHLVRGMTGEAKPGDSRALELRSGQVVRGVVMSVSENGQEAVVQINGVPVKAVLETPMRPGQTTWMQVQGQQEDGLIMLKQSEAHSSQPLPTIGDALKQAGLPDEPWARTILRDLQKSGIPLTRETMAQLSKVMAMKPDGVAMDEWVQTAALALKRNLPLTAETMRGLQTVLFGRPMHDMLTQLTRSSEAWLQSSASSGTSAMTGAVKDALALVRTLVAMMPNPTNSGDLMDNGGSSARGGHSSVAAGTTGPLTTSSNGNTGSGTQTGAQSAGISQSSSAAQTGAGAGAATNSGAQNTAQGTANGSAAGGVAQAGAGANAASGTATPATGGAAGSTAPAMPTGAGAAGNAQPAEAGLAGRQAAGSTPTGDGADPAAQRPISAPSNGGALIGRMLTLLGVSHEQQVQRALLHSAAGAAQAAPQADAPPASASSTAAPQQQAAPAGADSARAGVPMARLGAEAAQAAAAPLPAAAAQSAAPAVATESLKSALLQLLQHEQLPPAVRDAAQQLVQNITGQQLLLTSDRSLPFAHVTLHVPFVTPDGRQTAAVHIQARQGRKGELDADNCRLWFDLDLKALGHTVVDVNVVDKLVALNIHHPSEQVQEALQGYREEIDQALVSIGYQLSAFRVQAPPEKHADTAEVNRTLDSYSPTPYKGVDLRI</sequence>
<evidence type="ECO:0000256" key="1">
    <source>
        <dbReference type="SAM" id="MobiDB-lite"/>
    </source>
</evidence>
<feature type="compositionally biased region" description="Low complexity" evidence="1">
    <location>
        <begin position="321"/>
        <end position="361"/>
    </location>
</feature>
<keyword evidence="3" id="KW-1185">Reference proteome</keyword>
<name>A0ABR9ATN4_9BACL</name>
<organism evidence="2 3">
    <name type="scientific">Paenibacillus arenosi</name>
    <dbReference type="NCBI Taxonomy" id="2774142"/>
    <lineage>
        <taxon>Bacteria</taxon>
        <taxon>Bacillati</taxon>
        <taxon>Bacillota</taxon>
        <taxon>Bacilli</taxon>
        <taxon>Bacillales</taxon>
        <taxon>Paenibacillaceae</taxon>
        <taxon>Paenibacillus</taxon>
    </lineage>
</organism>
<feature type="compositionally biased region" description="Low complexity" evidence="1">
    <location>
        <begin position="251"/>
        <end position="297"/>
    </location>
</feature>
<gene>
    <name evidence="2" type="ORF">IFO66_01895</name>
</gene>
<keyword evidence="2" id="KW-0436">Ligase</keyword>